<dbReference type="InterPro" id="IPR037171">
    <property type="entry name" value="NagB/RpiA_transferase-like"/>
</dbReference>
<dbReference type="EC" id="6.3.3.2" evidence="5"/>
<evidence type="ECO:0000313" key="7">
    <source>
        <dbReference type="Proteomes" id="UP000515480"/>
    </source>
</evidence>
<feature type="binding site" evidence="4">
    <location>
        <position position="64"/>
    </location>
    <ligand>
        <name>substrate</name>
    </ligand>
</feature>
<dbReference type="SUPFAM" id="SSF100950">
    <property type="entry name" value="NagB/RpiA/CoA transferase-like"/>
    <property type="match status" value="1"/>
</dbReference>
<dbReference type="GO" id="GO:0009396">
    <property type="term" value="P:folic acid-containing compound biosynthetic process"/>
    <property type="evidence" value="ECO:0007669"/>
    <property type="project" value="TreeGrafter"/>
</dbReference>
<dbReference type="PANTHER" id="PTHR23407:SF1">
    <property type="entry name" value="5-FORMYLTETRAHYDROFOLATE CYCLO-LIGASE"/>
    <property type="match status" value="1"/>
</dbReference>
<reference evidence="6 7" key="1">
    <citation type="submission" date="2020-07" db="EMBL/GenBank/DDBJ databases">
        <title>Complete genome and description of Selenomonas timonensis sp. nov., a new bacterium isolated from a gingivitis subject.</title>
        <authorList>
            <person name="Antezack A."/>
        </authorList>
    </citation>
    <scope>NUCLEOTIDE SEQUENCE [LARGE SCALE GENOMIC DNA]</scope>
    <source>
        <strain evidence="6 7">Marseille-Q3039</strain>
    </source>
</reference>
<dbReference type="Pfam" id="PF01812">
    <property type="entry name" value="5-FTHF_cyc-lig"/>
    <property type="match status" value="1"/>
</dbReference>
<dbReference type="GO" id="GO:0046872">
    <property type="term" value="F:metal ion binding"/>
    <property type="evidence" value="ECO:0007669"/>
    <property type="project" value="UniProtKB-KW"/>
</dbReference>
<keyword evidence="6" id="KW-0436">Ligase</keyword>
<comment type="similarity">
    <text evidence="1 5">Belongs to the 5-formyltetrahydrofolate cyclo-ligase family.</text>
</comment>
<comment type="cofactor">
    <cofactor evidence="5">
        <name>Mg(2+)</name>
        <dbReference type="ChEBI" id="CHEBI:18420"/>
    </cofactor>
</comment>
<keyword evidence="2 4" id="KW-0547">Nucleotide-binding</keyword>
<feature type="binding site" evidence="4">
    <location>
        <begin position="142"/>
        <end position="150"/>
    </location>
    <ligand>
        <name>ATP</name>
        <dbReference type="ChEBI" id="CHEBI:30616"/>
    </ligand>
</feature>
<sequence length="205" mass="22549">MRCVADEILAEQKSILRREMLARRRVFSAEERKEASRSICARVAQLSVLKAAQTIMLYASMAEEIDLVPFMEKLLADGRRIVLPEITGRGTMEARELPSMDALTDGVFGIATPDPTRGSIVPPEEIDVIIVPGAAFSSDGGRLGLGGGYYDRFLPRAGNAVRVVLAFDFQIVPAVPMGVQDARVDVILTERRMISCNGYYLEEEV</sequence>
<dbReference type="EMBL" id="CP060204">
    <property type="protein sequence ID" value="QNH55474.1"/>
    <property type="molecule type" value="Genomic_DNA"/>
</dbReference>
<keyword evidence="7" id="KW-1185">Reference proteome</keyword>
<dbReference type="KEGG" id="stim:H1B31_07425"/>
<protein>
    <recommendedName>
        <fullName evidence="5">5-formyltetrahydrofolate cyclo-ligase</fullName>
        <ecNumber evidence="5">6.3.3.2</ecNumber>
    </recommendedName>
</protein>
<dbReference type="AlphaFoldDB" id="A0A7G7VMY1"/>
<dbReference type="PANTHER" id="PTHR23407">
    <property type="entry name" value="ATPASE INHIBITOR/5-FORMYLTETRAHYDROFOLATE CYCLO-LIGASE"/>
    <property type="match status" value="1"/>
</dbReference>
<evidence type="ECO:0000256" key="2">
    <source>
        <dbReference type="ARBA" id="ARBA00022741"/>
    </source>
</evidence>
<keyword evidence="3 4" id="KW-0067">ATP-binding</keyword>
<dbReference type="GO" id="GO:0005524">
    <property type="term" value="F:ATP binding"/>
    <property type="evidence" value="ECO:0007669"/>
    <property type="project" value="UniProtKB-KW"/>
</dbReference>
<keyword evidence="5" id="KW-0479">Metal-binding</keyword>
<evidence type="ECO:0000256" key="4">
    <source>
        <dbReference type="PIRSR" id="PIRSR006806-1"/>
    </source>
</evidence>
<dbReference type="RefSeq" id="WP_185981257.1">
    <property type="nucleotide sequence ID" value="NZ_CP060204.1"/>
</dbReference>
<comment type="catalytic activity">
    <reaction evidence="5">
        <text>(6S)-5-formyl-5,6,7,8-tetrahydrofolate + ATP = (6R)-5,10-methenyltetrahydrofolate + ADP + phosphate</text>
        <dbReference type="Rhea" id="RHEA:10488"/>
        <dbReference type="ChEBI" id="CHEBI:30616"/>
        <dbReference type="ChEBI" id="CHEBI:43474"/>
        <dbReference type="ChEBI" id="CHEBI:57455"/>
        <dbReference type="ChEBI" id="CHEBI:57457"/>
        <dbReference type="ChEBI" id="CHEBI:456216"/>
        <dbReference type="EC" id="6.3.3.2"/>
    </reaction>
</comment>
<proteinExistence type="inferred from homology"/>
<feature type="binding site" evidence="4">
    <location>
        <begin position="13"/>
        <end position="17"/>
    </location>
    <ligand>
        <name>ATP</name>
        <dbReference type="ChEBI" id="CHEBI:30616"/>
    </ligand>
</feature>
<dbReference type="Proteomes" id="UP000515480">
    <property type="component" value="Chromosome"/>
</dbReference>
<gene>
    <name evidence="6" type="ORF">H1B31_07425</name>
</gene>
<accession>A0A7G7VMY1</accession>
<dbReference type="GO" id="GO:0035999">
    <property type="term" value="P:tetrahydrofolate interconversion"/>
    <property type="evidence" value="ECO:0007669"/>
    <property type="project" value="TreeGrafter"/>
</dbReference>
<organism evidence="6 7">
    <name type="scientific">Selenomonas timonae</name>
    <dbReference type="NCBI Taxonomy" id="2754044"/>
    <lineage>
        <taxon>Bacteria</taxon>
        <taxon>Bacillati</taxon>
        <taxon>Bacillota</taxon>
        <taxon>Negativicutes</taxon>
        <taxon>Selenomonadales</taxon>
        <taxon>Selenomonadaceae</taxon>
        <taxon>Selenomonas</taxon>
    </lineage>
</organism>
<evidence type="ECO:0000256" key="5">
    <source>
        <dbReference type="RuleBase" id="RU361279"/>
    </source>
</evidence>
<evidence type="ECO:0000256" key="3">
    <source>
        <dbReference type="ARBA" id="ARBA00022840"/>
    </source>
</evidence>
<dbReference type="GO" id="GO:0030272">
    <property type="term" value="F:5-formyltetrahydrofolate cyclo-ligase activity"/>
    <property type="evidence" value="ECO:0007669"/>
    <property type="project" value="UniProtKB-EC"/>
</dbReference>
<keyword evidence="5" id="KW-0460">Magnesium</keyword>
<evidence type="ECO:0000256" key="1">
    <source>
        <dbReference type="ARBA" id="ARBA00010638"/>
    </source>
</evidence>
<dbReference type="PIRSF" id="PIRSF006806">
    <property type="entry name" value="FTHF_cligase"/>
    <property type="match status" value="1"/>
</dbReference>
<name>A0A7G7VMY1_9FIRM</name>
<evidence type="ECO:0000313" key="6">
    <source>
        <dbReference type="EMBL" id="QNH55474.1"/>
    </source>
</evidence>
<dbReference type="NCBIfam" id="TIGR02727">
    <property type="entry name" value="MTHFS_bact"/>
    <property type="match status" value="1"/>
</dbReference>
<dbReference type="InterPro" id="IPR024185">
    <property type="entry name" value="FTHF_cligase-like_sf"/>
</dbReference>
<dbReference type="InterPro" id="IPR002698">
    <property type="entry name" value="FTHF_cligase"/>
</dbReference>
<dbReference type="Gene3D" id="3.40.50.10420">
    <property type="entry name" value="NagB/RpiA/CoA transferase-like"/>
    <property type="match status" value="1"/>
</dbReference>